<keyword evidence="2" id="KW-1185">Reference proteome</keyword>
<dbReference type="EMBL" id="CP108110">
    <property type="protein sequence ID" value="WUQ88452.1"/>
    <property type="molecule type" value="Genomic_DNA"/>
</dbReference>
<evidence type="ECO:0000313" key="1">
    <source>
        <dbReference type="EMBL" id="WUQ88452.1"/>
    </source>
</evidence>
<gene>
    <name evidence="1" type="ORF">OHA16_38920</name>
</gene>
<accession>A0ABZ1UBA4</accession>
<dbReference type="Proteomes" id="UP001432222">
    <property type="component" value="Chromosome"/>
</dbReference>
<reference evidence="1" key="1">
    <citation type="submission" date="2022-10" db="EMBL/GenBank/DDBJ databases">
        <title>The complete genomes of actinobacterial strains from the NBC collection.</title>
        <authorList>
            <person name="Joergensen T.S."/>
            <person name="Alvarez Arevalo M."/>
            <person name="Sterndorff E.B."/>
            <person name="Faurdal D."/>
            <person name="Vuksanovic O."/>
            <person name="Mourched A.-S."/>
            <person name="Charusanti P."/>
            <person name="Shaw S."/>
            <person name="Blin K."/>
            <person name="Weber T."/>
        </authorList>
    </citation>
    <scope>NUCLEOTIDE SEQUENCE</scope>
    <source>
        <strain evidence="1">NBC_00222</strain>
    </source>
</reference>
<organism evidence="1 2">
    <name type="scientific">Kitasatospora purpeofusca</name>
    <dbReference type="NCBI Taxonomy" id="67352"/>
    <lineage>
        <taxon>Bacteria</taxon>
        <taxon>Bacillati</taxon>
        <taxon>Actinomycetota</taxon>
        <taxon>Actinomycetes</taxon>
        <taxon>Kitasatosporales</taxon>
        <taxon>Streptomycetaceae</taxon>
        <taxon>Kitasatospora</taxon>
    </lineage>
</organism>
<evidence type="ECO:0000313" key="2">
    <source>
        <dbReference type="Proteomes" id="UP001432222"/>
    </source>
</evidence>
<protein>
    <recommendedName>
        <fullName evidence="3">FXSXX-COOH protein</fullName>
    </recommendedName>
</protein>
<evidence type="ECO:0008006" key="3">
    <source>
        <dbReference type="Google" id="ProtNLM"/>
    </source>
</evidence>
<sequence length="63" mass="6551">MTTPESTPPPLVIQMDSAGRVTINSQDLASQLKRSAGNTEETANAMGLNIICPNLVAHCGTLA</sequence>
<name>A0ABZ1UBA4_9ACTN</name>
<proteinExistence type="predicted"/>
<dbReference type="RefSeq" id="WP_328959000.1">
    <property type="nucleotide sequence ID" value="NZ_CP108110.1"/>
</dbReference>